<organism evidence="2 3">
    <name type="scientific">Ziziphus jujuba var. spinosa</name>
    <dbReference type="NCBI Taxonomy" id="714518"/>
    <lineage>
        <taxon>Eukaryota</taxon>
        <taxon>Viridiplantae</taxon>
        <taxon>Streptophyta</taxon>
        <taxon>Embryophyta</taxon>
        <taxon>Tracheophyta</taxon>
        <taxon>Spermatophyta</taxon>
        <taxon>Magnoliopsida</taxon>
        <taxon>eudicotyledons</taxon>
        <taxon>Gunneridae</taxon>
        <taxon>Pentapetalae</taxon>
        <taxon>rosids</taxon>
        <taxon>fabids</taxon>
        <taxon>Rosales</taxon>
        <taxon>Rhamnaceae</taxon>
        <taxon>Paliureae</taxon>
        <taxon>Ziziphus</taxon>
    </lineage>
</organism>
<sequence length="328" mass="36963">MFFLQNIAELTTSIKTLTYISSLGMSDPPQPKTCENCRGEQQAEEKKGEGIVVKTCLDCFLDGHGLFRYEFEVSISNFLLQVPGTCTTGPANERHTVINRAYKMHKTNGFGAYHILNNNCETFAVYCKTGIPYSVQVMFVEITLKTTLADLGQPQSVMTLLAKIAVANRMEVMLQVNKLICGLSNDKRVVESWSSKDKVVVENARVADYRTPDLSREFSALSRVRRLQRDLLLHVGDQCLNREQYKDCRKTEMGNLYSMKKLLEKEEGLAEGKDVLEWTPLHCAAYLGHLEATQLLLLQNPSTCIAYFQDWKGGSALHILLLNKAMSM</sequence>
<dbReference type="Pfam" id="PF00023">
    <property type="entry name" value="Ank"/>
    <property type="match status" value="1"/>
</dbReference>
<evidence type="ECO:0000259" key="1">
    <source>
        <dbReference type="PROSITE" id="PS51934"/>
    </source>
</evidence>
<dbReference type="Pfam" id="PF04970">
    <property type="entry name" value="LRAT"/>
    <property type="match status" value="1"/>
</dbReference>
<evidence type="ECO:0000313" key="3">
    <source>
        <dbReference type="Proteomes" id="UP000813462"/>
    </source>
</evidence>
<evidence type="ECO:0000313" key="2">
    <source>
        <dbReference type="EMBL" id="KAH7538371.1"/>
    </source>
</evidence>
<reference evidence="2" key="1">
    <citation type="journal article" date="2021" name="Front. Plant Sci.">
        <title>Chromosome-Scale Genome Assembly for Chinese Sour Jujube and Insights Into Its Genome Evolution and Domestication Signature.</title>
        <authorList>
            <person name="Shen L.-Y."/>
            <person name="Luo H."/>
            <person name="Wang X.-L."/>
            <person name="Wang X.-M."/>
            <person name="Qiu X.-J."/>
            <person name="Liu H."/>
            <person name="Zhou S.-S."/>
            <person name="Jia K.-H."/>
            <person name="Nie S."/>
            <person name="Bao Y.-T."/>
            <person name="Zhang R.-G."/>
            <person name="Yun Q.-Z."/>
            <person name="Chai Y.-H."/>
            <person name="Lu J.-Y."/>
            <person name="Li Y."/>
            <person name="Zhao S.-W."/>
            <person name="Mao J.-F."/>
            <person name="Jia S.-G."/>
            <person name="Mao Y.-M."/>
        </authorList>
    </citation>
    <scope>NUCLEOTIDE SEQUENCE</scope>
    <source>
        <strain evidence="2">AT0</strain>
        <tissue evidence="2">Leaf</tissue>
    </source>
</reference>
<comment type="caution">
    <text evidence="2">The sequence shown here is derived from an EMBL/GenBank/DDBJ whole genome shotgun (WGS) entry which is preliminary data.</text>
</comment>
<name>A0A978VS46_ZIZJJ</name>
<dbReference type="InterPro" id="IPR036770">
    <property type="entry name" value="Ankyrin_rpt-contain_sf"/>
</dbReference>
<proteinExistence type="predicted"/>
<dbReference type="Gene3D" id="3.90.1720.10">
    <property type="entry name" value="endopeptidase domain like (from Nostoc punctiforme)"/>
    <property type="match status" value="1"/>
</dbReference>
<dbReference type="PANTHER" id="PTHR46137:SF3">
    <property type="entry name" value="OS05G0310600 PROTEIN"/>
    <property type="match status" value="1"/>
</dbReference>
<dbReference type="SUPFAM" id="SSF48403">
    <property type="entry name" value="Ankyrin repeat"/>
    <property type="match status" value="1"/>
</dbReference>
<dbReference type="Gene3D" id="1.25.40.20">
    <property type="entry name" value="Ankyrin repeat-containing domain"/>
    <property type="match status" value="1"/>
</dbReference>
<dbReference type="PANTHER" id="PTHR46137">
    <property type="entry name" value="OS05G0310600 PROTEIN"/>
    <property type="match status" value="1"/>
</dbReference>
<feature type="domain" description="LRAT" evidence="1">
    <location>
        <begin position="1"/>
        <end position="136"/>
    </location>
</feature>
<dbReference type="InterPro" id="IPR002110">
    <property type="entry name" value="Ankyrin_rpt"/>
</dbReference>
<gene>
    <name evidence="2" type="ORF">FEM48_Zijuj03G0192400</name>
</gene>
<dbReference type="Proteomes" id="UP000813462">
    <property type="component" value="Unassembled WGS sequence"/>
</dbReference>
<dbReference type="EMBL" id="JAEACU010000003">
    <property type="protein sequence ID" value="KAH7538371.1"/>
    <property type="molecule type" value="Genomic_DNA"/>
</dbReference>
<protein>
    <recommendedName>
        <fullName evidence="1">LRAT domain-containing protein</fullName>
    </recommendedName>
</protein>
<dbReference type="InterPro" id="IPR007053">
    <property type="entry name" value="LRAT_dom"/>
</dbReference>
<accession>A0A978VS46</accession>
<dbReference type="PROSITE" id="PS51934">
    <property type="entry name" value="LRAT"/>
    <property type="match status" value="1"/>
</dbReference>
<dbReference type="AlphaFoldDB" id="A0A978VS46"/>